<evidence type="ECO:0000256" key="4">
    <source>
        <dbReference type="ARBA" id="ARBA00022517"/>
    </source>
</evidence>
<keyword evidence="9" id="KW-0067">ATP-binding</keyword>
<evidence type="ECO:0000313" key="16">
    <source>
        <dbReference type="EMBL" id="MDI1489983.1"/>
    </source>
</evidence>
<feature type="region of interest" description="Disordered" evidence="13">
    <location>
        <begin position="1"/>
        <end position="359"/>
    </location>
</feature>
<dbReference type="EC" id="3.6.4.13" evidence="3"/>
<dbReference type="CDD" id="cd00268">
    <property type="entry name" value="DEADc"/>
    <property type="match status" value="1"/>
</dbReference>
<protein>
    <recommendedName>
        <fullName evidence="3">RNA helicase</fullName>
        <ecNumber evidence="3">3.6.4.13</ecNumber>
    </recommendedName>
</protein>
<evidence type="ECO:0000256" key="12">
    <source>
        <dbReference type="ARBA" id="ARBA00047984"/>
    </source>
</evidence>
<dbReference type="InterPro" id="IPR014001">
    <property type="entry name" value="Helicase_ATP-bd"/>
</dbReference>
<feature type="compositionally biased region" description="Basic and acidic residues" evidence="13">
    <location>
        <begin position="51"/>
        <end position="63"/>
    </location>
</feature>
<feature type="compositionally biased region" description="Basic residues" evidence="13">
    <location>
        <begin position="160"/>
        <end position="169"/>
    </location>
</feature>
<dbReference type="AlphaFoldDB" id="A0AA43QSB5"/>
<comment type="function">
    <text evidence="11">ATP-dependent RNA helicase required for 60S ribosomal subunit synthesis. Involved in efficient pre-rRNA processing, predominantly at site A3, which is necessary for the normal formation of 25S and 5.8S rRNAs.</text>
</comment>
<evidence type="ECO:0000256" key="10">
    <source>
        <dbReference type="ARBA" id="ARBA00023242"/>
    </source>
</evidence>
<feature type="compositionally biased region" description="Basic and acidic residues" evidence="13">
    <location>
        <begin position="305"/>
        <end position="335"/>
    </location>
</feature>
<dbReference type="GO" id="GO:0016787">
    <property type="term" value="F:hydrolase activity"/>
    <property type="evidence" value="ECO:0007669"/>
    <property type="project" value="UniProtKB-KW"/>
</dbReference>
<dbReference type="InterPro" id="IPR011545">
    <property type="entry name" value="DEAD/DEAH_box_helicase_dom"/>
</dbReference>
<dbReference type="Proteomes" id="UP001161017">
    <property type="component" value="Unassembled WGS sequence"/>
</dbReference>
<dbReference type="InterPro" id="IPR000629">
    <property type="entry name" value="RNA-helicase_DEAD-box_CS"/>
</dbReference>
<keyword evidence="4" id="KW-0690">Ribosome biogenesis</keyword>
<feature type="domain" description="Helicase C-terminal" evidence="15">
    <location>
        <begin position="669"/>
        <end position="818"/>
    </location>
</feature>
<evidence type="ECO:0000259" key="14">
    <source>
        <dbReference type="PROSITE" id="PS51192"/>
    </source>
</evidence>
<feature type="compositionally biased region" description="Basic residues" evidence="13">
    <location>
        <begin position="79"/>
        <end position="90"/>
    </location>
</feature>
<proteinExistence type="inferred from homology"/>
<evidence type="ECO:0000256" key="8">
    <source>
        <dbReference type="ARBA" id="ARBA00022806"/>
    </source>
</evidence>
<organism evidence="16 17">
    <name type="scientific">Ramalina farinacea</name>
    <dbReference type="NCBI Taxonomy" id="258253"/>
    <lineage>
        <taxon>Eukaryota</taxon>
        <taxon>Fungi</taxon>
        <taxon>Dikarya</taxon>
        <taxon>Ascomycota</taxon>
        <taxon>Pezizomycotina</taxon>
        <taxon>Lecanoromycetes</taxon>
        <taxon>OSLEUM clade</taxon>
        <taxon>Lecanoromycetidae</taxon>
        <taxon>Lecanorales</taxon>
        <taxon>Lecanorineae</taxon>
        <taxon>Ramalinaceae</taxon>
        <taxon>Ramalina</taxon>
    </lineage>
</organism>
<evidence type="ECO:0000259" key="15">
    <source>
        <dbReference type="PROSITE" id="PS51194"/>
    </source>
</evidence>
<evidence type="ECO:0000256" key="1">
    <source>
        <dbReference type="ARBA" id="ARBA00004604"/>
    </source>
</evidence>
<dbReference type="Pfam" id="PF00271">
    <property type="entry name" value="Helicase_C"/>
    <property type="match status" value="1"/>
</dbReference>
<dbReference type="CDD" id="cd18787">
    <property type="entry name" value="SF2_C_DEAD"/>
    <property type="match status" value="1"/>
</dbReference>
<dbReference type="EMBL" id="JAPUFD010000010">
    <property type="protein sequence ID" value="MDI1489983.1"/>
    <property type="molecule type" value="Genomic_DNA"/>
</dbReference>
<feature type="domain" description="Helicase ATP-binding" evidence="14">
    <location>
        <begin position="434"/>
        <end position="610"/>
    </location>
</feature>
<reference evidence="16" key="1">
    <citation type="journal article" date="2023" name="Genome Biol. Evol.">
        <title>First Whole Genome Sequence and Flow Cytometry Genome Size Data for the Lichen-Forming Fungus Ramalina farinacea (Ascomycota).</title>
        <authorList>
            <person name="Llewellyn T."/>
            <person name="Mian S."/>
            <person name="Hill R."/>
            <person name="Leitch I.J."/>
            <person name="Gaya E."/>
        </authorList>
    </citation>
    <scope>NUCLEOTIDE SEQUENCE</scope>
    <source>
        <strain evidence="16">LIQ254RAFAR</strain>
    </source>
</reference>
<keyword evidence="7 16" id="KW-0378">Hydrolase</keyword>
<evidence type="ECO:0000256" key="11">
    <source>
        <dbReference type="ARBA" id="ARBA00037449"/>
    </source>
</evidence>
<dbReference type="Pfam" id="PF00270">
    <property type="entry name" value="DEAD"/>
    <property type="match status" value="1"/>
</dbReference>
<dbReference type="InterPro" id="IPR001650">
    <property type="entry name" value="Helicase_C-like"/>
</dbReference>
<comment type="caution">
    <text evidence="16">The sequence shown here is derived from an EMBL/GenBank/DDBJ whole genome shotgun (WGS) entry which is preliminary data.</text>
</comment>
<evidence type="ECO:0000256" key="7">
    <source>
        <dbReference type="ARBA" id="ARBA00022801"/>
    </source>
</evidence>
<evidence type="ECO:0000313" key="17">
    <source>
        <dbReference type="Proteomes" id="UP001161017"/>
    </source>
</evidence>
<feature type="compositionally biased region" description="Basic and acidic residues" evidence="13">
    <location>
        <begin position="226"/>
        <end position="280"/>
    </location>
</feature>
<comment type="similarity">
    <text evidence="2">Belongs to the DEAD box helicase family. DDX5/DBP2 subfamily.</text>
</comment>
<evidence type="ECO:0000256" key="9">
    <source>
        <dbReference type="ARBA" id="ARBA00022840"/>
    </source>
</evidence>
<comment type="catalytic activity">
    <reaction evidence="12">
        <text>ATP + H2O = ADP + phosphate + H(+)</text>
        <dbReference type="Rhea" id="RHEA:13065"/>
        <dbReference type="ChEBI" id="CHEBI:15377"/>
        <dbReference type="ChEBI" id="CHEBI:15378"/>
        <dbReference type="ChEBI" id="CHEBI:30616"/>
        <dbReference type="ChEBI" id="CHEBI:43474"/>
        <dbReference type="ChEBI" id="CHEBI:456216"/>
        <dbReference type="EC" id="3.6.4.13"/>
    </reaction>
</comment>
<feature type="compositionally biased region" description="Basic and acidic residues" evidence="13">
    <location>
        <begin position="118"/>
        <end position="159"/>
    </location>
</feature>
<keyword evidence="6" id="KW-0547">Nucleotide-binding</keyword>
<sequence>MASEPVMNGTLAYGKASKKRKHRAEQNEIADGESKEPSREERREAKRLKKLAKEDAILTKDDGEATVVKDFIDLDPKAAKLKRKEEKKKRKEEEKGLQSPTVVETEAAGALSTNGDAPRAESDEKGAMNEDRMQMIEKAEARDQGTVEGKKITRTEKNARNKQKKKAKKAERIQGVEPTKLAVSDLKTDVTAGSNEKQPSHQQEIGSINPSEKDGAGEDASMGETDSVRQERYQPEKEGRRPARKAESAKGVEEVVEPTKVDTDKDLSEERRQRKEEARKVAQKLKPNATPADSNTSIEIGMNGEIKKEREQRKQEAITEIEKIERRKPKSKELQRVQANGTPSGPPQVDGSGEESDPAIGYVEDSLLQALPQATIDDFLSSNNIAIRDLATDKAPSQRPIIDFKYLPMIPGLSSAKSPFATFKAPTPIQAAAWPHLLSSRDVIGVAETGSGKTLAFGVPCIQHITSLPKSLPGESPTRAVIVSPTRELASQIHTQIVALAEPASLHAVCLYGGIPKHQQRADLKNAHIIIATPGRLNDLIEEGHADLSRVTYLVLDEADRMLDKGFEEAIATIISRTPPTGRQTAMFTATWPASVRELAATFMTDPIRITISSSVNGADNPTGELRANPNITQHVEVMDPHWKEGRLRELVKALSPPSENTSRKQSSMVNKAYPIKMQQNRVLIFCLYKKEADRIEKMLRKAMAGSEIRIAAIHGDMSQPLRTASLSAFKNGEVSVLVATDVAARGLDIPDVKAVINFTFPLTVEDYVHRIGRTGRAGKDGLALTFFTELDKGLAGGLINVLKAAGQEVPEDLLKFGTTVKKKTHEAYGNFYREVREGEKKEGTMTRLS</sequence>
<dbReference type="InterPro" id="IPR027417">
    <property type="entry name" value="P-loop_NTPase"/>
</dbReference>
<keyword evidence="17" id="KW-1185">Reference proteome</keyword>
<keyword evidence="8" id="KW-0347">Helicase</keyword>
<name>A0AA43QSB5_9LECA</name>
<dbReference type="GO" id="GO:0005524">
    <property type="term" value="F:ATP binding"/>
    <property type="evidence" value="ECO:0007669"/>
    <property type="project" value="UniProtKB-KW"/>
</dbReference>
<dbReference type="SMART" id="SM00490">
    <property type="entry name" value="HELICc"/>
    <property type="match status" value="1"/>
</dbReference>
<dbReference type="PROSITE" id="PS00039">
    <property type="entry name" value="DEAD_ATP_HELICASE"/>
    <property type="match status" value="1"/>
</dbReference>
<feature type="compositionally biased region" description="Polar residues" evidence="13">
    <location>
        <begin position="191"/>
        <end position="210"/>
    </location>
</feature>
<feature type="compositionally biased region" description="Basic and acidic residues" evidence="13">
    <location>
        <begin position="32"/>
        <end position="44"/>
    </location>
</feature>
<dbReference type="PANTHER" id="PTHR47958">
    <property type="entry name" value="ATP-DEPENDENT RNA HELICASE DBP3"/>
    <property type="match status" value="1"/>
</dbReference>
<dbReference type="GO" id="GO:0003724">
    <property type="term" value="F:RNA helicase activity"/>
    <property type="evidence" value="ECO:0007669"/>
    <property type="project" value="UniProtKB-EC"/>
</dbReference>
<dbReference type="InterPro" id="IPR044742">
    <property type="entry name" value="DEAD/DEAH_RhlB"/>
</dbReference>
<keyword evidence="5" id="KW-0698">rRNA processing</keyword>
<evidence type="ECO:0000256" key="13">
    <source>
        <dbReference type="SAM" id="MobiDB-lite"/>
    </source>
</evidence>
<evidence type="ECO:0000256" key="5">
    <source>
        <dbReference type="ARBA" id="ARBA00022552"/>
    </source>
</evidence>
<dbReference type="GO" id="GO:0003676">
    <property type="term" value="F:nucleic acid binding"/>
    <property type="evidence" value="ECO:0007669"/>
    <property type="project" value="InterPro"/>
</dbReference>
<accession>A0AA43QSB5</accession>
<comment type="subcellular location">
    <subcellularLocation>
        <location evidence="1">Nucleus</location>
        <location evidence="1">Nucleolus</location>
    </subcellularLocation>
</comment>
<dbReference type="PROSITE" id="PS51194">
    <property type="entry name" value="HELICASE_CTER"/>
    <property type="match status" value="1"/>
</dbReference>
<dbReference type="SMART" id="SM00487">
    <property type="entry name" value="DEXDc"/>
    <property type="match status" value="1"/>
</dbReference>
<dbReference type="PROSITE" id="PS51192">
    <property type="entry name" value="HELICASE_ATP_BIND_1"/>
    <property type="match status" value="1"/>
</dbReference>
<keyword evidence="10" id="KW-0539">Nucleus</keyword>
<dbReference type="SUPFAM" id="SSF52540">
    <property type="entry name" value="P-loop containing nucleoside triphosphate hydrolases"/>
    <property type="match status" value="1"/>
</dbReference>
<evidence type="ECO:0000256" key="3">
    <source>
        <dbReference type="ARBA" id="ARBA00012552"/>
    </source>
</evidence>
<evidence type="ECO:0000256" key="2">
    <source>
        <dbReference type="ARBA" id="ARBA00009334"/>
    </source>
</evidence>
<evidence type="ECO:0000256" key="6">
    <source>
        <dbReference type="ARBA" id="ARBA00022741"/>
    </source>
</evidence>
<gene>
    <name evidence="16" type="primary">DBP3</name>
    <name evidence="16" type="ORF">OHK93_001182</name>
</gene>
<dbReference type="Gene3D" id="3.40.50.300">
    <property type="entry name" value="P-loop containing nucleotide triphosphate hydrolases"/>
    <property type="match status" value="2"/>
</dbReference>